<evidence type="ECO:0000256" key="8">
    <source>
        <dbReference type="ARBA" id="ARBA00023152"/>
    </source>
</evidence>
<dbReference type="GO" id="GO:0008865">
    <property type="term" value="F:fructokinase activity"/>
    <property type="evidence" value="ECO:0007669"/>
    <property type="project" value="TreeGrafter"/>
</dbReference>
<comment type="catalytic activity">
    <reaction evidence="9">
        <text>a D-hexose + ATP = a D-hexose 6-phosphate + ADP + H(+)</text>
        <dbReference type="Rhea" id="RHEA:22740"/>
        <dbReference type="ChEBI" id="CHEBI:4194"/>
        <dbReference type="ChEBI" id="CHEBI:15378"/>
        <dbReference type="ChEBI" id="CHEBI:30616"/>
        <dbReference type="ChEBI" id="CHEBI:229467"/>
        <dbReference type="ChEBI" id="CHEBI:456216"/>
        <dbReference type="EC" id="2.7.1.1"/>
    </reaction>
    <physiologicalReaction direction="left-to-right" evidence="9">
        <dbReference type="Rhea" id="RHEA:22741"/>
    </physiologicalReaction>
</comment>
<evidence type="ECO:0000256" key="5">
    <source>
        <dbReference type="ARBA" id="ARBA00022741"/>
    </source>
</evidence>
<reference evidence="14" key="1">
    <citation type="submission" date="2022-07" db="EMBL/GenBank/DDBJ databases">
        <title>The genome of Lyophyllum shimeji provides insight into the initial evolution of ectomycorrhizal fungal genome.</title>
        <authorList>
            <person name="Kobayashi Y."/>
            <person name="Shibata T."/>
            <person name="Hirakawa H."/>
            <person name="Shigenobu S."/>
            <person name="Nishiyama T."/>
            <person name="Yamada A."/>
            <person name="Hasebe M."/>
            <person name="Kawaguchi M."/>
        </authorList>
    </citation>
    <scope>NUCLEOTIDE SEQUENCE</scope>
    <source>
        <strain evidence="14">AT787</strain>
    </source>
</reference>
<dbReference type="Pfam" id="PF03727">
    <property type="entry name" value="Hexokinase_2"/>
    <property type="match status" value="1"/>
</dbReference>
<keyword evidence="4 11" id="KW-0808">Transferase</keyword>
<dbReference type="AlphaFoldDB" id="A0A9P3PPG9"/>
<dbReference type="EC" id="2.7.1.-" evidence="11"/>
<dbReference type="InterPro" id="IPR022673">
    <property type="entry name" value="Hexokinase_C"/>
</dbReference>
<evidence type="ECO:0000259" key="13">
    <source>
        <dbReference type="Pfam" id="PF03727"/>
    </source>
</evidence>
<dbReference type="InterPro" id="IPR019807">
    <property type="entry name" value="Hexokinase_BS"/>
</dbReference>
<evidence type="ECO:0000256" key="3">
    <source>
        <dbReference type="ARBA" id="ARBA00009225"/>
    </source>
</evidence>
<dbReference type="PROSITE" id="PS51748">
    <property type="entry name" value="HEXOKINASE_2"/>
    <property type="match status" value="1"/>
</dbReference>
<dbReference type="InterPro" id="IPR022672">
    <property type="entry name" value="Hexokinase_N"/>
</dbReference>
<dbReference type="FunFam" id="3.30.420.40:FF:000156">
    <property type="entry name" value="Phosphotransferase"/>
    <property type="match status" value="1"/>
</dbReference>
<evidence type="ECO:0000256" key="2">
    <source>
        <dbReference type="ARBA" id="ARBA00005028"/>
    </source>
</evidence>
<dbReference type="GO" id="GO:0006096">
    <property type="term" value="P:glycolytic process"/>
    <property type="evidence" value="ECO:0007669"/>
    <property type="project" value="UniProtKB-KW"/>
</dbReference>
<sequence>MVLSRRGSGSITLASGQTLAIHTRTHDEEDLPHATKKTMADHLRKYESIFTLTPQRMRMIVEAFKETLELGLSKPDQVVLAGAALLRRRRAALTATLASIFSCTVAYPTRLTLTPYQPMIPTFVFGFPTGKEKGDYLAVDLGGTNLRVCLVAVQGEGKFEITQTKYRLTEEQKQDDGQKLFDFCAECLKTFIDSNFGVEEAGRGLKSGEKLPLGFTFSYPCAQTRIDDGVLIRWTKGFGASNTEGKDVAEMFRKSLEKYELPVTLTALINDTTGTLIASHYVNPQTKIACIFGTGCNAAYMEHVKNIPKIAHLGIDPSADIAINCEWGAFDSFEHEHLPRTKYDVIVDETSNKPGEQAFEKLISGRYLGEILRLVICELIDEGVLFLGQNTYKLEVPYVFDTAFLSLMERMLTSLLLHATSDPTDELLMIIGIFSHFFAVETTLAERQFFRALAKLIGRRAARLSACGIAAIVSKMGYLDEGCVVGADGSLYNKYPGFADRIHEGLVDIFGERGRNIVTQHAEDGSGVGSAIIAAMTKTRKDAGLYVDL</sequence>
<dbReference type="PROSITE" id="PS00378">
    <property type="entry name" value="HEXOKINASE_1"/>
    <property type="match status" value="1"/>
</dbReference>
<comment type="pathway">
    <text evidence="1">Carbohydrate degradation; glycolysis; D-glyceraldehyde 3-phosphate and glycerone phosphate from D-glucose: step 1/4.</text>
</comment>
<dbReference type="InterPro" id="IPR043129">
    <property type="entry name" value="ATPase_NBD"/>
</dbReference>
<comment type="caution">
    <text evidence="14">The sequence shown here is derived from an EMBL/GenBank/DDBJ whole genome shotgun (WGS) entry which is preliminary data.</text>
</comment>
<evidence type="ECO:0000259" key="12">
    <source>
        <dbReference type="Pfam" id="PF00349"/>
    </source>
</evidence>
<evidence type="ECO:0000313" key="14">
    <source>
        <dbReference type="EMBL" id="GLB39673.1"/>
    </source>
</evidence>
<dbReference type="InterPro" id="IPR001312">
    <property type="entry name" value="Hexokinase"/>
</dbReference>
<feature type="domain" description="Hexokinase N-terminal" evidence="12">
    <location>
        <begin position="118"/>
        <end position="281"/>
    </location>
</feature>
<keyword evidence="5 11" id="KW-0547">Nucleotide-binding</keyword>
<evidence type="ECO:0000313" key="15">
    <source>
        <dbReference type="Proteomes" id="UP001063166"/>
    </source>
</evidence>
<dbReference type="PANTHER" id="PTHR19443:SF16">
    <property type="entry name" value="HEXOKINASE TYPE 1-RELATED"/>
    <property type="match status" value="1"/>
</dbReference>
<keyword evidence="8 11" id="KW-0324">Glycolysis</keyword>
<proteinExistence type="inferred from homology"/>
<dbReference type="Proteomes" id="UP001063166">
    <property type="component" value="Unassembled WGS sequence"/>
</dbReference>
<evidence type="ECO:0000256" key="10">
    <source>
        <dbReference type="ARBA" id="ARBA00047905"/>
    </source>
</evidence>
<dbReference type="GO" id="GO:0006006">
    <property type="term" value="P:glucose metabolic process"/>
    <property type="evidence" value="ECO:0007669"/>
    <property type="project" value="TreeGrafter"/>
</dbReference>
<evidence type="ECO:0000256" key="4">
    <source>
        <dbReference type="ARBA" id="ARBA00022679"/>
    </source>
</evidence>
<dbReference type="OrthoDB" id="419537at2759"/>
<dbReference type="GO" id="GO:0005536">
    <property type="term" value="F:D-glucose binding"/>
    <property type="evidence" value="ECO:0007669"/>
    <property type="project" value="InterPro"/>
</dbReference>
<keyword evidence="6 11" id="KW-0418">Kinase</keyword>
<evidence type="ECO:0000256" key="11">
    <source>
        <dbReference type="RuleBase" id="RU362007"/>
    </source>
</evidence>
<evidence type="ECO:0000256" key="7">
    <source>
        <dbReference type="ARBA" id="ARBA00022840"/>
    </source>
</evidence>
<evidence type="ECO:0000256" key="1">
    <source>
        <dbReference type="ARBA" id="ARBA00004888"/>
    </source>
</evidence>
<keyword evidence="15" id="KW-1185">Reference proteome</keyword>
<dbReference type="GO" id="GO:0005524">
    <property type="term" value="F:ATP binding"/>
    <property type="evidence" value="ECO:0007669"/>
    <property type="project" value="UniProtKB-UniRule"/>
</dbReference>
<gene>
    <name evidence="14" type="primary">hxk1</name>
    <name evidence="14" type="ORF">LshimejAT787_0701830</name>
</gene>
<evidence type="ECO:0000256" key="6">
    <source>
        <dbReference type="ARBA" id="ARBA00022777"/>
    </source>
</evidence>
<keyword evidence="7 11" id="KW-0067">ATP-binding</keyword>
<dbReference type="Gene3D" id="3.30.420.40">
    <property type="match status" value="1"/>
</dbReference>
<dbReference type="GO" id="GO:0004340">
    <property type="term" value="F:glucokinase activity"/>
    <property type="evidence" value="ECO:0007669"/>
    <property type="project" value="TreeGrafter"/>
</dbReference>
<dbReference type="PANTHER" id="PTHR19443">
    <property type="entry name" value="HEXOKINASE"/>
    <property type="match status" value="1"/>
</dbReference>
<dbReference type="Gene3D" id="3.40.367.20">
    <property type="match status" value="1"/>
</dbReference>
<organism evidence="14 15">
    <name type="scientific">Lyophyllum shimeji</name>
    <name type="common">Hon-shimeji</name>
    <name type="synonym">Tricholoma shimeji</name>
    <dbReference type="NCBI Taxonomy" id="47721"/>
    <lineage>
        <taxon>Eukaryota</taxon>
        <taxon>Fungi</taxon>
        <taxon>Dikarya</taxon>
        <taxon>Basidiomycota</taxon>
        <taxon>Agaricomycotina</taxon>
        <taxon>Agaricomycetes</taxon>
        <taxon>Agaricomycetidae</taxon>
        <taxon>Agaricales</taxon>
        <taxon>Tricholomatineae</taxon>
        <taxon>Lyophyllaceae</taxon>
        <taxon>Lyophyllum</taxon>
    </lineage>
</organism>
<comment type="pathway">
    <text evidence="2">Carbohydrate metabolism; hexose metabolism.</text>
</comment>
<comment type="catalytic activity">
    <reaction evidence="10">
        <text>D-fructose + ATP = D-fructose 6-phosphate + ADP + H(+)</text>
        <dbReference type="Rhea" id="RHEA:16125"/>
        <dbReference type="ChEBI" id="CHEBI:15378"/>
        <dbReference type="ChEBI" id="CHEBI:30616"/>
        <dbReference type="ChEBI" id="CHEBI:37721"/>
        <dbReference type="ChEBI" id="CHEBI:61527"/>
        <dbReference type="ChEBI" id="CHEBI:456216"/>
        <dbReference type="EC" id="2.7.1.1"/>
    </reaction>
    <physiologicalReaction direction="left-to-right" evidence="10">
        <dbReference type="Rhea" id="RHEA:16126"/>
    </physiologicalReaction>
</comment>
<dbReference type="GO" id="GO:0005829">
    <property type="term" value="C:cytosol"/>
    <property type="evidence" value="ECO:0007669"/>
    <property type="project" value="TreeGrafter"/>
</dbReference>
<dbReference type="EMBL" id="BRPK01000007">
    <property type="protein sequence ID" value="GLB39673.1"/>
    <property type="molecule type" value="Genomic_DNA"/>
</dbReference>
<dbReference type="GO" id="GO:0006013">
    <property type="term" value="P:mannose metabolic process"/>
    <property type="evidence" value="ECO:0007669"/>
    <property type="project" value="TreeGrafter"/>
</dbReference>
<dbReference type="GO" id="GO:0005739">
    <property type="term" value="C:mitochondrion"/>
    <property type="evidence" value="ECO:0007669"/>
    <property type="project" value="TreeGrafter"/>
</dbReference>
<dbReference type="GO" id="GO:0001678">
    <property type="term" value="P:intracellular glucose homeostasis"/>
    <property type="evidence" value="ECO:0007669"/>
    <property type="project" value="InterPro"/>
</dbReference>
<dbReference type="Pfam" id="PF00349">
    <property type="entry name" value="Hexokinase_1"/>
    <property type="match status" value="1"/>
</dbReference>
<dbReference type="SUPFAM" id="SSF53067">
    <property type="entry name" value="Actin-like ATPase domain"/>
    <property type="match status" value="2"/>
</dbReference>
<feature type="domain" description="Hexokinase C-terminal" evidence="13">
    <location>
        <begin position="287"/>
        <end position="536"/>
    </location>
</feature>
<comment type="similarity">
    <text evidence="3 11">Belongs to the hexokinase family.</text>
</comment>
<evidence type="ECO:0000256" key="9">
    <source>
        <dbReference type="ARBA" id="ARBA00044613"/>
    </source>
</evidence>
<accession>A0A9P3PPG9</accession>
<protein>
    <recommendedName>
        <fullName evidence="11">Phosphotransferase</fullName>
        <ecNumber evidence="11">2.7.1.-</ecNumber>
    </recommendedName>
</protein>
<dbReference type="PRINTS" id="PR00475">
    <property type="entry name" value="HEXOKINASE"/>
</dbReference>
<dbReference type="FunFam" id="3.40.367.20:FF:000004">
    <property type="entry name" value="Phosphotransferase"/>
    <property type="match status" value="1"/>
</dbReference>
<dbReference type="GO" id="GO:0019158">
    <property type="term" value="F:mannokinase activity"/>
    <property type="evidence" value="ECO:0007669"/>
    <property type="project" value="TreeGrafter"/>
</dbReference>
<name>A0A9P3PPG9_LYOSH</name>